<proteinExistence type="predicted"/>
<feature type="transmembrane region" description="Helical" evidence="7">
    <location>
        <begin position="184"/>
        <end position="205"/>
    </location>
</feature>
<keyword evidence="4" id="KW-0297">G-protein coupled receptor</keyword>
<dbReference type="GO" id="GO:0004930">
    <property type="term" value="F:G protein-coupled receptor activity"/>
    <property type="evidence" value="ECO:0007669"/>
    <property type="project" value="UniProtKB-KW"/>
</dbReference>
<keyword evidence="5 7" id="KW-0472">Membrane</keyword>
<evidence type="ECO:0000256" key="4">
    <source>
        <dbReference type="ARBA" id="ARBA00023040"/>
    </source>
</evidence>
<evidence type="ECO:0000256" key="1">
    <source>
        <dbReference type="ARBA" id="ARBA00004141"/>
    </source>
</evidence>
<dbReference type="InterPro" id="IPR000276">
    <property type="entry name" value="GPCR_Rhodpsn"/>
</dbReference>
<dbReference type="Gene3D" id="1.20.1070.10">
    <property type="entry name" value="Rhodopsin 7-helix transmembrane proteins"/>
    <property type="match status" value="1"/>
</dbReference>
<protein>
    <recommendedName>
        <fullName evidence="10">G-protein coupled receptors family 1 profile domain-containing protein</fullName>
    </recommendedName>
</protein>
<dbReference type="GO" id="GO:0016020">
    <property type="term" value="C:membrane"/>
    <property type="evidence" value="ECO:0007669"/>
    <property type="project" value="UniProtKB-SubCell"/>
</dbReference>
<evidence type="ECO:0000256" key="3">
    <source>
        <dbReference type="ARBA" id="ARBA00022989"/>
    </source>
</evidence>
<evidence type="ECO:0000256" key="2">
    <source>
        <dbReference type="ARBA" id="ARBA00022692"/>
    </source>
</evidence>
<keyword evidence="9" id="KW-1185">Reference proteome</keyword>
<dbReference type="PANTHER" id="PTHR24240">
    <property type="entry name" value="OPSIN"/>
    <property type="match status" value="1"/>
</dbReference>
<accession>A0A137NUH0</accession>
<feature type="transmembrane region" description="Helical" evidence="7">
    <location>
        <begin position="217"/>
        <end position="237"/>
    </location>
</feature>
<sequence>MSVDIKLASSVMIFDILACFLFLFNGIMDSAGLNSYLAINSVCNLNGFLVYFLPISSISIVGVLSLERCLLIVYKKKYSGYFYSAIVGCFILLNILLCLVCWLYQGFRIAPISVYCSFDTSTKGGLAGSALAVVSVGLSDIFVMVAYPLICIARVNHSRKMKLELGLNPDKVNLQVRSTIYKSLALILFSAITNGPYLILVLMSWADHSKISPGLDFVQAACATSSTFINTLILLNMQPELWSAIQRLWRLKSDSDTSDGLLYNVYEIN</sequence>
<gene>
    <name evidence="8" type="ORF">CONCODRAFT_11778</name>
</gene>
<evidence type="ECO:0008006" key="10">
    <source>
        <dbReference type="Google" id="ProtNLM"/>
    </source>
</evidence>
<dbReference type="CDD" id="cd00637">
    <property type="entry name" value="7tm_classA_rhodopsin-like"/>
    <property type="match status" value="1"/>
</dbReference>
<feature type="transmembrane region" description="Helical" evidence="7">
    <location>
        <begin position="81"/>
        <end position="105"/>
    </location>
</feature>
<evidence type="ECO:0000313" key="8">
    <source>
        <dbReference type="EMBL" id="KXN66397.1"/>
    </source>
</evidence>
<evidence type="ECO:0000256" key="6">
    <source>
        <dbReference type="ARBA" id="ARBA00023170"/>
    </source>
</evidence>
<feature type="transmembrane region" description="Helical" evidence="7">
    <location>
        <begin position="125"/>
        <end position="152"/>
    </location>
</feature>
<feature type="transmembrane region" description="Helical" evidence="7">
    <location>
        <begin position="48"/>
        <end position="74"/>
    </location>
</feature>
<dbReference type="SUPFAM" id="SSF81321">
    <property type="entry name" value="Family A G protein-coupled receptor-like"/>
    <property type="match status" value="1"/>
</dbReference>
<comment type="subcellular location">
    <subcellularLocation>
        <location evidence="1">Membrane</location>
        <topology evidence="1">Multi-pass membrane protein</topology>
    </subcellularLocation>
</comment>
<dbReference type="InterPro" id="IPR050125">
    <property type="entry name" value="GPCR_opsins"/>
</dbReference>
<reference evidence="8 9" key="1">
    <citation type="journal article" date="2015" name="Genome Biol. Evol.">
        <title>Phylogenomic analyses indicate that early fungi evolved digesting cell walls of algal ancestors of land plants.</title>
        <authorList>
            <person name="Chang Y."/>
            <person name="Wang S."/>
            <person name="Sekimoto S."/>
            <person name="Aerts A.L."/>
            <person name="Choi C."/>
            <person name="Clum A."/>
            <person name="LaButti K.M."/>
            <person name="Lindquist E.A."/>
            <person name="Yee Ngan C."/>
            <person name="Ohm R.A."/>
            <person name="Salamov A.A."/>
            <person name="Grigoriev I.V."/>
            <person name="Spatafora J.W."/>
            <person name="Berbee M.L."/>
        </authorList>
    </citation>
    <scope>NUCLEOTIDE SEQUENCE [LARGE SCALE GENOMIC DNA]</scope>
    <source>
        <strain evidence="8 9">NRRL 28638</strain>
    </source>
</reference>
<keyword evidence="4" id="KW-0807">Transducer</keyword>
<dbReference type="PROSITE" id="PS00237">
    <property type="entry name" value="G_PROTEIN_RECEP_F1_1"/>
    <property type="match status" value="1"/>
</dbReference>
<dbReference type="AlphaFoldDB" id="A0A137NUH0"/>
<evidence type="ECO:0000313" key="9">
    <source>
        <dbReference type="Proteomes" id="UP000070444"/>
    </source>
</evidence>
<keyword evidence="6" id="KW-0675">Receptor</keyword>
<dbReference type="Proteomes" id="UP000070444">
    <property type="component" value="Unassembled WGS sequence"/>
</dbReference>
<evidence type="ECO:0000256" key="5">
    <source>
        <dbReference type="ARBA" id="ARBA00023136"/>
    </source>
</evidence>
<feature type="transmembrane region" description="Helical" evidence="7">
    <location>
        <begin position="7"/>
        <end position="28"/>
    </location>
</feature>
<evidence type="ECO:0000256" key="7">
    <source>
        <dbReference type="SAM" id="Phobius"/>
    </source>
</evidence>
<dbReference type="EMBL" id="KQ964731">
    <property type="protein sequence ID" value="KXN66397.1"/>
    <property type="molecule type" value="Genomic_DNA"/>
</dbReference>
<keyword evidence="2 7" id="KW-0812">Transmembrane</keyword>
<keyword evidence="3 7" id="KW-1133">Transmembrane helix</keyword>
<organism evidence="8 9">
    <name type="scientific">Conidiobolus coronatus (strain ATCC 28846 / CBS 209.66 / NRRL 28638)</name>
    <name type="common">Delacroixia coronata</name>
    <dbReference type="NCBI Taxonomy" id="796925"/>
    <lineage>
        <taxon>Eukaryota</taxon>
        <taxon>Fungi</taxon>
        <taxon>Fungi incertae sedis</taxon>
        <taxon>Zoopagomycota</taxon>
        <taxon>Entomophthoromycotina</taxon>
        <taxon>Entomophthoromycetes</taxon>
        <taxon>Entomophthorales</taxon>
        <taxon>Ancylistaceae</taxon>
        <taxon>Conidiobolus</taxon>
    </lineage>
</organism>
<name>A0A137NUH0_CONC2</name>